<dbReference type="RefSeq" id="WP_216938305.1">
    <property type="nucleotide sequence ID" value="NZ_CP077062.1"/>
</dbReference>
<dbReference type="Pfam" id="PF00583">
    <property type="entry name" value="Acetyltransf_1"/>
    <property type="match status" value="1"/>
</dbReference>
<gene>
    <name evidence="2" type="ORF">KRR39_15585</name>
</gene>
<dbReference type="Proteomes" id="UP000683575">
    <property type="component" value="Chromosome"/>
</dbReference>
<name>A0A975SVZ2_9ACTN</name>
<sequence length="331" mass="37045">MEIREIDQADESLVHRHWEIGRDAEAACRPYDFYPQWETAWTTYQVGREDIRFVLLGAFDGDTMVGAGRTDLNLLDNLHSASSVIFVDPARQRQGFGRALDAACVEVTRAAGRRLLMTEAYAPPGGDSPGVLFARSMGYVAGIEDGMKVVDLIETEPTWAALEAKAAASRGDYRVITWRDHVPEEYVDDYCALCEAFFDEAPIGEMEIEPERWDRKRVEEREARNLRTGRRELSAGAISPDGRMVAVTELMVNERITTRGFQSGTLVSRDHRGHQLGLAIKLANHRQARAAYPDLRILLTGNADVNAPMNAVNDALGYREVERCVEMQKAV</sequence>
<evidence type="ECO:0000313" key="2">
    <source>
        <dbReference type="EMBL" id="QWZ06929.1"/>
    </source>
</evidence>
<protein>
    <recommendedName>
        <fullName evidence="1">N-acetyltransferase domain-containing protein</fullName>
    </recommendedName>
</protein>
<reference evidence="2" key="1">
    <citation type="submission" date="2021-06" db="EMBL/GenBank/DDBJ databases">
        <title>Complete genome sequence of Nocardioides sp. G188.</title>
        <authorList>
            <person name="Im W.-T."/>
        </authorList>
    </citation>
    <scope>NUCLEOTIDE SEQUENCE</scope>
    <source>
        <strain evidence="2">G188</strain>
    </source>
</reference>
<dbReference type="KEGG" id="nps:KRR39_15585"/>
<dbReference type="CDD" id="cd04301">
    <property type="entry name" value="NAT_SF"/>
    <property type="match status" value="1"/>
</dbReference>
<proteinExistence type="predicted"/>
<evidence type="ECO:0000259" key="1">
    <source>
        <dbReference type="PROSITE" id="PS51186"/>
    </source>
</evidence>
<dbReference type="GO" id="GO:0016747">
    <property type="term" value="F:acyltransferase activity, transferring groups other than amino-acyl groups"/>
    <property type="evidence" value="ECO:0007669"/>
    <property type="project" value="InterPro"/>
</dbReference>
<dbReference type="InterPro" id="IPR000182">
    <property type="entry name" value="GNAT_dom"/>
</dbReference>
<organism evidence="2 3">
    <name type="scientific">Nocardioides panacis</name>
    <dbReference type="NCBI Taxonomy" id="2849501"/>
    <lineage>
        <taxon>Bacteria</taxon>
        <taxon>Bacillati</taxon>
        <taxon>Actinomycetota</taxon>
        <taxon>Actinomycetes</taxon>
        <taxon>Propionibacteriales</taxon>
        <taxon>Nocardioidaceae</taxon>
        <taxon>Nocardioides</taxon>
    </lineage>
</organism>
<feature type="domain" description="N-acetyltransferase" evidence="1">
    <location>
        <begin position="1"/>
        <end position="165"/>
    </location>
</feature>
<dbReference type="AlphaFoldDB" id="A0A975SVZ2"/>
<dbReference type="EMBL" id="CP077062">
    <property type="protein sequence ID" value="QWZ06929.1"/>
    <property type="molecule type" value="Genomic_DNA"/>
</dbReference>
<accession>A0A975SVZ2</accession>
<dbReference type="PROSITE" id="PS51186">
    <property type="entry name" value="GNAT"/>
    <property type="match status" value="1"/>
</dbReference>
<evidence type="ECO:0000313" key="3">
    <source>
        <dbReference type="Proteomes" id="UP000683575"/>
    </source>
</evidence>
<keyword evidence="3" id="KW-1185">Reference proteome</keyword>